<sequence length="85" mass="10480">MHERQPEPHYMSPLNPENEIYVKKWFDEGPRKAFLMFYVRHAKFLHQPNLLYSLRIAFYCMQDILYRWMRKLTQFVSIDANCFCS</sequence>
<organism evidence="1 2">
    <name type="scientific">Olea europaea subsp. europaea</name>
    <dbReference type="NCBI Taxonomy" id="158383"/>
    <lineage>
        <taxon>Eukaryota</taxon>
        <taxon>Viridiplantae</taxon>
        <taxon>Streptophyta</taxon>
        <taxon>Embryophyta</taxon>
        <taxon>Tracheophyta</taxon>
        <taxon>Spermatophyta</taxon>
        <taxon>Magnoliopsida</taxon>
        <taxon>eudicotyledons</taxon>
        <taxon>Gunneridae</taxon>
        <taxon>Pentapetalae</taxon>
        <taxon>asterids</taxon>
        <taxon>lamiids</taxon>
        <taxon>Lamiales</taxon>
        <taxon>Oleaceae</taxon>
        <taxon>Oleeae</taxon>
        <taxon>Olea</taxon>
    </lineage>
</organism>
<dbReference type="Proteomes" id="UP000594638">
    <property type="component" value="Unassembled WGS sequence"/>
</dbReference>
<comment type="caution">
    <text evidence="1">The sequence shown here is derived from an EMBL/GenBank/DDBJ whole genome shotgun (WGS) entry which is preliminary data.</text>
</comment>
<dbReference type="Gramene" id="OE9A005150T5">
    <property type="protein sequence ID" value="OE9A005150C5"/>
    <property type="gene ID" value="OE9A005150"/>
</dbReference>
<name>A0A8S0RYK3_OLEEU</name>
<keyword evidence="2" id="KW-1185">Reference proteome</keyword>
<evidence type="ECO:0000313" key="1">
    <source>
        <dbReference type="EMBL" id="CAA2985298.1"/>
    </source>
</evidence>
<dbReference type="Gramene" id="OE9A005150T3">
    <property type="protein sequence ID" value="OE9A005150C3"/>
    <property type="gene ID" value="OE9A005150"/>
</dbReference>
<proteinExistence type="predicted"/>
<accession>A0A8S0RYK3</accession>
<dbReference type="Gramene" id="OE9A005150T1">
    <property type="protein sequence ID" value="OE9A005150C1"/>
    <property type="gene ID" value="OE9A005150"/>
</dbReference>
<reference evidence="1 2" key="1">
    <citation type="submission" date="2019-12" db="EMBL/GenBank/DDBJ databases">
        <authorList>
            <person name="Alioto T."/>
            <person name="Alioto T."/>
            <person name="Gomez Garrido J."/>
        </authorList>
    </citation>
    <scope>NUCLEOTIDE SEQUENCE [LARGE SCALE GENOMIC DNA]</scope>
</reference>
<protein>
    <submittedName>
        <fullName evidence="1">Uncharacterized protein</fullName>
    </submittedName>
</protein>
<evidence type="ECO:0000313" key="2">
    <source>
        <dbReference type="Proteomes" id="UP000594638"/>
    </source>
</evidence>
<dbReference type="AlphaFoldDB" id="A0A8S0RYK3"/>
<dbReference type="EMBL" id="CACTIH010003801">
    <property type="protein sequence ID" value="CAA2985298.1"/>
    <property type="molecule type" value="Genomic_DNA"/>
</dbReference>
<gene>
    <name evidence="1" type="ORF">OLEA9_A005150</name>
</gene>